<dbReference type="InterPro" id="IPR036758">
    <property type="entry name" value="At5g01610-like"/>
</dbReference>
<dbReference type="Gene3D" id="2.30.240.10">
    <property type="entry name" value="At5g01610-like"/>
    <property type="match status" value="1"/>
</dbReference>
<name>A0A835CXG8_TETSI</name>
<dbReference type="PANTHER" id="PTHR31676:SF96">
    <property type="entry name" value="EXPRESSED PROTEIN"/>
    <property type="match status" value="1"/>
</dbReference>
<comment type="caution">
    <text evidence="2">The sequence shown here is derived from an EMBL/GenBank/DDBJ whole genome shotgun (WGS) entry which is preliminary data.</text>
</comment>
<dbReference type="PANTHER" id="PTHR31676">
    <property type="entry name" value="T31J12.3 PROTEIN-RELATED"/>
    <property type="match status" value="1"/>
</dbReference>
<protein>
    <submittedName>
        <fullName evidence="2">Uncharacterized protein</fullName>
    </submittedName>
</protein>
<dbReference type="OrthoDB" id="755906at2759"/>
<sequence>MAISQKPISAMSLCFLSLLYFSRAITDNSVDLPTVMNNDFHDLLPQFGFPKGILPDGVKSYSISDDGDFKIELERPCYVQFDELVYYDKKINGKMRYGVVSDVSGIQAKKLFVWVPVTGMEVDSDSGLIEFHVGFLSEKLPADQFQTIPICKSKAYGGINQESSLISEVESFSVSYKPKSSMTLNPSNKIITMQTRILRNSIDDKWCGFLKLYFYHQPPASKQRYTWAFCFACSNDDKNRVHECS</sequence>
<reference evidence="2 3" key="1">
    <citation type="submission" date="2020-04" db="EMBL/GenBank/DDBJ databases">
        <title>Plant Genome Project.</title>
        <authorList>
            <person name="Zhang R.-G."/>
        </authorList>
    </citation>
    <scope>NUCLEOTIDE SEQUENCE [LARGE SCALE GENOMIC DNA]</scope>
    <source>
        <strain evidence="2">YNK0</strain>
        <tissue evidence="2">Leaf</tissue>
    </source>
</reference>
<keyword evidence="3" id="KW-1185">Reference proteome</keyword>
<proteinExistence type="predicted"/>
<accession>A0A835CXG8</accession>
<dbReference type="Pfam" id="PF04398">
    <property type="entry name" value="DUF538"/>
    <property type="match status" value="1"/>
</dbReference>
<feature type="chain" id="PRO_5032607729" evidence="1">
    <location>
        <begin position="25"/>
        <end position="245"/>
    </location>
</feature>
<evidence type="ECO:0000256" key="1">
    <source>
        <dbReference type="SAM" id="SignalP"/>
    </source>
</evidence>
<dbReference type="InterPro" id="IPR007493">
    <property type="entry name" value="DUF538"/>
</dbReference>
<dbReference type="EMBL" id="JABCRI010000424">
    <property type="protein sequence ID" value="KAF8369881.1"/>
    <property type="molecule type" value="Genomic_DNA"/>
</dbReference>
<feature type="signal peptide" evidence="1">
    <location>
        <begin position="1"/>
        <end position="24"/>
    </location>
</feature>
<dbReference type="AlphaFoldDB" id="A0A835CXG8"/>
<keyword evidence="1" id="KW-0732">Signal</keyword>
<evidence type="ECO:0000313" key="2">
    <source>
        <dbReference type="EMBL" id="KAF8369881.1"/>
    </source>
</evidence>
<organism evidence="2 3">
    <name type="scientific">Tetracentron sinense</name>
    <name type="common">Spur-leaf</name>
    <dbReference type="NCBI Taxonomy" id="13715"/>
    <lineage>
        <taxon>Eukaryota</taxon>
        <taxon>Viridiplantae</taxon>
        <taxon>Streptophyta</taxon>
        <taxon>Embryophyta</taxon>
        <taxon>Tracheophyta</taxon>
        <taxon>Spermatophyta</taxon>
        <taxon>Magnoliopsida</taxon>
        <taxon>Trochodendrales</taxon>
        <taxon>Trochodendraceae</taxon>
        <taxon>Tetracentron</taxon>
    </lineage>
</organism>
<evidence type="ECO:0000313" key="3">
    <source>
        <dbReference type="Proteomes" id="UP000655225"/>
    </source>
</evidence>
<dbReference type="Proteomes" id="UP000655225">
    <property type="component" value="Unassembled WGS sequence"/>
</dbReference>
<gene>
    <name evidence="2" type="ORF">HHK36_032096</name>
</gene>
<dbReference type="SUPFAM" id="SSF141562">
    <property type="entry name" value="At5g01610-like"/>
    <property type="match status" value="1"/>
</dbReference>
<dbReference type="OMA" id="NIPTCKS"/>